<protein>
    <submittedName>
        <fullName evidence="2">Uncharacterized protein</fullName>
    </submittedName>
</protein>
<dbReference type="EMBL" id="CAXAMN010022510">
    <property type="protein sequence ID" value="CAK9070485.1"/>
    <property type="molecule type" value="Genomic_DNA"/>
</dbReference>
<dbReference type="Proteomes" id="UP001642484">
    <property type="component" value="Unassembled WGS sequence"/>
</dbReference>
<comment type="caution">
    <text evidence="2">The sequence shown here is derived from an EMBL/GenBank/DDBJ whole genome shotgun (WGS) entry which is preliminary data.</text>
</comment>
<reference evidence="2 3" key="1">
    <citation type="submission" date="2024-02" db="EMBL/GenBank/DDBJ databases">
        <authorList>
            <person name="Chen Y."/>
            <person name="Shah S."/>
            <person name="Dougan E. K."/>
            <person name="Thang M."/>
            <person name="Chan C."/>
        </authorList>
    </citation>
    <scope>NUCLEOTIDE SEQUENCE [LARGE SCALE GENOMIC DNA]</scope>
</reference>
<dbReference type="SUPFAM" id="SSF53335">
    <property type="entry name" value="S-adenosyl-L-methionine-dependent methyltransferases"/>
    <property type="match status" value="1"/>
</dbReference>
<organism evidence="2 3">
    <name type="scientific">Durusdinium trenchii</name>
    <dbReference type="NCBI Taxonomy" id="1381693"/>
    <lineage>
        <taxon>Eukaryota</taxon>
        <taxon>Sar</taxon>
        <taxon>Alveolata</taxon>
        <taxon>Dinophyceae</taxon>
        <taxon>Suessiales</taxon>
        <taxon>Symbiodiniaceae</taxon>
        <taxon>Durusdinium</taxon>
    </lineage>
</organism>
<proteinExistence type="predicted"/>
<dbReference type="Gene3D" id="3.40.50.150">
    <property type="entry name" value="Vaccinia Virus protein VP39"/>
    <property type="match status" value="1"/>
</dbReference>
<evidence type="ECO:0000313" key="3">
    <source>
        <dbReference type="Proteomes" id="UP001642484"/>
    </source>
</evidence>
<gene>
    <name evidence="2" type="ORF">CCMP2556_LOCUS34672</name>
</gene>
<dbReference type="InterPro" id="IPR029063">
    <property type="entry name" value="SAM-dependent_MTases_sf"/>
</dbReference>
<evidence type="ECO:0000313" key="2">
    <source>
        <dbReference type="EMBL" id="CAK9070485.1"/>
    </source>
</evidence>
<evidence type="ECO:0000256" key="1">
    <source>
        <dbReference type="SAM" id="MobiDB-lite"/>
    </source>
</evidence>
<feature type="region of interest" description="Disordered" evidence="1">
    <location>
        <begin position="1"/>
        <end position="36"/>
    </location>
</feature>
<sequence>MPHTLTALDGHGNDSPEVLVKGSPVPMSNPAKRKTCDAEDYWPQDDPDHWSYNEDSQVTIEMLISTGEVSWRGIQYGPVSEHCNTAPPDQDGHERRRYPKTSVELPAEGLPVRFKSIIQTFAWPDKFLKVIAETYGERWLLKRLWNWRWNLSTAFSGIGAAESASLSLQSAAHKFVVEKTGFKKPLRNVRLGSSCEVSTTCQTVLAQTYNHCNYPDIMDIQLGATCGNYCSTHGKFCKPQKKTNTRRPVCVAFSLMGRRRKEQDISFRTHEKYYQEYGKSNSVLIVENVTEYSEEIVAARLGPSWRIQATRLDPRIFGMGVSRPRLYMICYDSDHVRWDADFTLNEFVTALAAKPVLTARDYFWEKVPKKRLTNAEEQNLMAYRALDSKRYNIVDVTQYAKNGRPRGQLKDGSLMTLTTNCGKFFSEDHGRVMAPKELLTAQTLPTTDRQSETCGAPKLNLQKINSTAIPKLAGNSMSAPCVGCVLLAAVCAIKANR</sequence>
<name>A0ABP0P386_9DINO</name>
<keyword evidence="3" id="KW-1185">Reference proteome</keyword>
<accession>A0ABP0P386</accession>